<dbReference type="Pfam" id="PF01625">
    <property type="entry name" value="PMSR"/>
    <property type="match status" value="1"/>
</dbReference>
<name>A0A1E5E5E1_9VIBR</name>
<dbReference type="GO" id="GO:0008113">
    <property type="term" value="F:peptide-methionine (S)-S-oxide reductase activity"/>
    <property type="evidence" value="ECO:0007669"/>
    <property type="project" value="UniProtKB-EC"/>
</dbReference>
<accession>A0A1E5E5E1</accession>
<protein>
    <recommendedName>
        <fullName evidence="1">peptide-methionine (S)-S-oxide reductase</fullName>
        <ecNumber evidence="1">1.8.4.11</ecNumber>
    </recommendedName>
</protein>
<organism evidence="6 7">
    <name type="scientific">Vibrio rumoiensis 1S-45</name>
    <dbReference type="NCBI Taxonomy" id="1188252"/>
    <lineage>
        <taxon>Bacteria</taxon>
        <taxon>Pseudomonadati</taxon>
        <taxon>Pseudomonadota</taxon>
        <taxon>Gammaproteobacteria</taxon>
        <taxon>Vibrionales</taxon>
        <taxon>Vibrionaceae</taxon>
        <taxon>Vibrio</taxon>
    </lineage>
</organism>
<dbReference type="SUPFAM" id="SSF55068">
    <property type="entry name" value="Peptide methionine sulfoxide reductase"/>
    <property type="match status" value="1"/>
</dbReference>
<proteinExistence type="predicted"/>
<keyword evidence="7" id="KW-1185">Reference proteome</keyword>
<evidence type="ECO:0000256" key="2">
    <source>
        <dbReference type="ARBA" id="ARBA00023002"/>
    </source>
</evidence>
<feature type="domain" description="Peptide methionine sulphoxide reductase MsrA" evidence="5">
    <location>
        <begin position="5"/>
        <end position="153"/>
    </location>
</feature>
<evidence type="ECO:0000256" key="4">
    <source>
        <dbReference type="ARBA" id="ARBA00048782"/>
    </source>
</evidence>
<dbReference type="AlphaFoldDB" id="A0A1E5E5E1"/>
<reference evidence="6 7" key="1">
    <citation type="journal article" date="2012" name="Science">
        <title>Ecological populations of bacteria act as socially cohesive units of antibiotic production and resistance.</title>
        <authorList>
            <person name="Cordero O.X."/>
            <person name="Wildschutte H."/>
            <person name="Kirkup B."/>
            <person name="Proehl S."/>
            <person name="Ngo L."/>
            <person name="Hussain F."/>
            <person name="Le Roux F."/>
            <person name="Mincer T."/>
            <person name="Polz M.F."/>
        </authorList>
    </citation>
    <scope>NUCLEOTIDE SEQUENCE [LARGE SCALE GENOMIC DNA]</scope>
    <source>
        <strain evidence="6 7">1S-45</strain>
    </source>
</reference>
<evidence type="ECO:0000313" key="7">
    <source>
        <dbReference type="Proteomes" id="UP000094070"/>
    </source>
</evidence>
<dbReference type="InterPro" id="IPR002569">
    <property type="entry name" value="Met_Sox_Rdtase_MsrA_dom"/>
</dbReference>
<dbReference type="STRING" id="1188252.A1QC_05705"/>
<dbReference type="InterPro" id="IPR036509">
    <property type="entry name" value="Met_Sox_Rdtase_MsrA_sf"/>
</dbReference>
<dbReference type="EC" id="1.8.4.11" evidence="1"/>
<evidence type="ECO:0000256" key="3">
    <source>
        <dbReference type="ARBA" id="ARBA00047806"/>
    </source>
</evidence>
<dbReference type="EMBL" id="AJYK02000024">
    <property type="protein sequence ID" value="OEF28136.1"/>
    <property type="molecule type" value="Genomic_DNA"/>
</dbReference>
<dbReference type="PANTHER" id="PTHR43774">
    <property type="entry name" value="PEPTIDE METHIONINE SULFOXIDE REDUCTASE"/>
    <property type="match status" value="1"/>
</dbReference>
<evidence type="ECO:0000259" key="5">
    <source>
        <dbReference type="Pfam" id="PF01625"/>
    </source>
</evidence>
<sequence length="185" mass="21296">MIKQVALSGSCYWCMEAIFQSLKGITHVNQGWIAKKDPTITGSHTSNEPSYHEPTYEAVLITYDPSIIPLEVIIDIHIHTHSSTHQHALRSRYPSAVYAYDADDLVMIETILHQFKKRFESTLLTQAFMAGNFIPSKQSMQDYFYSNPDKPFCQTIISPKLRKLMSEYASWVDNRKKVQLETSEF</sequence>
<dbReference type="Gene3D" id="3.30.1060.10">
    <property type="entry name" value="Peptide methionine sulphoxide reductase MsrA"/>
    <property type="match status" value="1"/>
</dbReference>
<dbReference type="Proteomes" id="UP000094070">
    <property type="component" value="Unassembled WGS sequence"/>
</dbReference>
<comment type="caution">
    <text evidence="6">The sequence shown here is derived from an EMBL/GenBank/DDBJ whole genome shotgun (WGS) entry which is preliminary data.</text>
</comment>
<evidence type="ECO:0000313" key="6">
    <source>
        <dbReference type="EMBL" id="OEF28136.1"/>
    </source>
</evidence>
<comment type="catalytic activity">
    <reaction evidence="4">
        <text>[thioredoxin]-disulfide + L-methionine + H2O = L-methionine (S)-S-oxide + [thioredoxin]-dithiol</text>
        <dbReference type="Rhea" id="RHEA:19993"/>
        <dbReference type="Rhea" id="RHEA-COMP:10698"/>
        <dbReference type="Rhea" id="RHEA-COMP:10700"/>
        <dbReference type="ChEBI" id="CHEBI:15377"/>
        <dbReference type="ChEBI" id="CHEBI:29950"/>
        <dbReference type="ChEBI" id="CHEBI:50058"/>
        <dbReference type="ChEBI" id="CHEBI:57844"/>
        <dbReference type="ChEBI" id="CHEBI:58772"/>
        <dbReference type="EC" id="1.8.4.11"/>
    </reaction>
</comment>
<dbReference type="RefSeq" id="WP_017025466.1">
    <property type="nucleotide sequence ID" value="NZ_AJYK02000024.1"/>
</dbReference>
<dbReference type="eggNOG" id="COG0225">
    <property type="taxonomic scope" value="Bacteria"/>
</dbReference>
<dbReference type="OrthoDB" id="4174719at2"/>
<keyword evidence="2" id="KW-0560">Oxidoreductase</keyword>
<dbReference type="PANTHER" id="PTHR43774:SF1">
    <property type="entry name" value="PEPTIDE METHIONINE SULFOXIDE REDUCTASE MSRA 2"/>
    <property type="match status" value="1"/>
</dbReference>
<comment type="catalytic activity">
    <reaction evidence="3">
        <text>L-methionyl-[protein] + [thioredoxin]-disulfide + H2O = L-methionyl-(S)-S-oxide-[protein] + [thioredoxin]-dithiol</text>
        <dbReference type="Rhea" id="RHEA:14217"/>
        <dbReference type="Rhea" id="RHEA-COMP:10698"/>
        <dbReference type="Rhea" id="RHEA-COMP:10700"/>
        <dbReference type="Rhea" id="RHEA-COMP:12313"/>
        <dbReference type="Rhea" id="RHEA-COMP:12315"/>
        <dbReference type="ChEBI" id="CHEBI:15377"/>
        <dbReference type="ChEBI" id="CHEBI:16044"/>
        <dbReference type="ChEBI" id="CHEBI:29950"/>
        <dbReference type="ChEBI" id="CHEBI:44120"/>
        <dbReference type="ChEBI" id="CHEBI:50058"/>
        <dbReference type="EC" id="1.8.4.11"/>
    </reaction>
</comment>
<gene>
    <name evidence="6" type="ORF">A1QC_05705</name>
</gene>
<evidence type="ECO:0000256" key="1">
    <source>
        <dbReference type="ARBA" id="ARBA00012502"/>
    </source>
</evidence>